<dbReference type="SUPFAM" id="SSF51905">
    <property type="entry name" value="FAD/NAD(P)-binding domain"/>
    <property type="match status" value="1"/>
</dbReference>
<dbReference type="PANTHER" id="PTHR46865:SF2">
    <property type="entry name" value="MONOOXYGENASE"/>
    <property type="match status" value="1"/>
</dbReference>
<dbReference type="Pfam" id="PF01494">
    <property type="entry name" value="FAD_binding_3"/>
    <property type="match status" value="1"/>
</dbReference>
<dbReference type="GO" id="GO:0004497">
    <property type="term" value="F:monooxygenase activity"/>
    <property type="evidence" value="ECO:0007669"/>
    <property type="project" value="UniProtKB-KW"/>
</dbReference>
<keyword evidence="3" id="KW-1185">Reference proteome</keyword>
<evidence type="ECO:0000313" key="3">
    <source>
        <dbReference type="Proteomes" id="UP000317982"/>
    </source>
</evidence>
<sequence length="356" mass="37498">MTTVLISGAGVAGSTLAYWLARNGFTPTVVERSSGLRSSGNPVDVRGPALPVAEAMGVMPELRKLATQATGTAVLDASGSVRARAAMGAPGEVEIARTDLAAALYQAARNDAEFVFDDSASSLVGDSLGVDVTFERGAPRRFDYVIGADGLHSTVRRLAFGPEDEFVRHVGLYIATLPLGERTSSTDVLLYNVPRRLVALHPARGEAGVAFIFRGPAQPASAYRSLAQQKRIVRTVYRGVGWRVPEFLARVEAAEDLYFDAVSRVVVPRWSRGRIGLVGDAASCVSLLGDGSSLAMAGAFALAQALGSGGGFAAYQAEHQKLTGPKQRRVRIGAGLLVPKTAWGIATRNAAAPFLF</sequence>
<protein>
    <submittedName>
        <fullName evidence="2">Monooxygenase</fullName>
    </submittedName>
</protein>
<dbReference type="GO" id="GO:0071949">
    <property type="term" value="F:FAD binding"/>
    <property type="evidence" value="ECO:0007669"/>
    <property type="project" value="InterPro"/>
</dbReference>
<dbReference type="Gene3D" id="3.50.50.60">
    <property type="entry name" value="FAD/NAD(P)-binding domain"/>
    <property type="match status" value="1"/>
</dbReference>
<dbReference type="InterPro" id="IPR002938">
    <property type="entry name" value="FAD-bd"/>
</dbReference>
<keyword evidence="2" id="KW-0503">Monooxygenase</keyword>
<evidence type="ECO:0000313" key="2">
    <source>
        <dbReference type="EMBL" id="TQS43675.1"/>
    </source>
</evidence>
<gene>
    <name evidence="2" type="ORF">FL583_18775</name>
</gene>
<dbReference type="Proteomes" id="UP000317982">
    <property type="component" value="Unassembled WGS sequence"/>
</dbReference>
<dbReference type="PANTHER" id="PTHR46865">
    <property type="entry name" value="OXIDOREDUCTASE-RELATED"/>
    <property type="match status" value="1"/>
</dbReference>
<proteinExistence type="predicted"/>
<accession>A0A545AST1</accession>
<dbReference type="EMBL" id="VIRS01000012">
    <property type="protein sequence ID" value="TQS43675.1"/>
    <property type="molecule type" value="Genomic_DNA"/>
</dbReference>
<dbReference type="AlphaFoldDB" id="A0A545AST1"/>
<feature type="domain" description="FAD-binding" evidence="1">
    <location>
        <begin position="2"/>
        <end position="307"/>
    </location>
</feature>
<dbReference type="OrthoDB" id="3356051at2"/>
<dbReference type="PRINTS" id="PR00420">
    <property type="entry name" value="RNGMNOXGNASE"/>
</dbReference>
<dbReference type="InterPro" id="IPR051704">
    <property type="entry name" value="FAD_aromatic-hydroxylase"/>
</dbReference>
<name>A0A545AST1_9ACTN</name>
<reference evidence="2 3" key="1">
    <citation type="submission" date="2019-07" db="EMBL/GenBank/DDBJ databases">
        <title>Cryptosporangium phraense sp. nov., isolated from plant litter.</title>
        <authorList>
            <person name="Suriyachadkun C."/>
        </authorList>
    </citation>
    <scope>NUCLEOTIDE SEQUENCE [LARGE SCALE GENOMIC DNA]</scope>
    <source>
        <strain evidence="2 3">A-T 5661</strain>
    </source>
</reference>
<evidence type="ECO:0000259" key="1">
    <source>
        <dbReference type="Pfam" id="PF01494"/>
    </source>
</evidence>
<organism evidence="2 3">
    <name type="scientific">Cryptosporangium phraense</name>
    <dbReference type="NCBI Taxonomy" id="2593070"/>
    <lineage>
        <taxon>Bacteria</taxon>
        <taxon>Bacillati</taxon>
        <taxon>Actinomycetota</taxon>
        <taxon>Actinomycetes</taxon>
        <taxon>Cryptosporangiales</taxon>
        <taxon>Cryptosporangiaceae</taxon>
        <taxon>Cryptosporangium</taxon>
    </lineage>
</organism>
<comment type="caution">
    <text evidence="2">The sequence shown here is derived from an EMBL/GenBank/DDBJ whole genome shotgun (WGS) entry which is preliminary data.</text>
</comment>
<dbReference type="Gene3D" id="3.30.9.10">
    <property type="entry name" value="D-Amino Acid Oxidase, subunit A, domain 2"/>
    <property type="match status" value="1"/>
</dbReference>
<keyword evidence="2" id="KW-0560">Oxidoreductase</keyword>
<dbReference type="RefSeq" id="WP_142705976.1">
    <property type="nucleotide sequence ID" value="NZ_VIRS01000012.1"/>
</dbReference>
<dbReference type="InterPro" id="IPR036188">
    <property type="entry name" value="FAD/NAD-bd_sf"/>
</dbReference>
<dbReference type="InParanoid" id="A0A545AST1"/>